<gene>
    <name evidence="3" type="primary">mhpC_1</name>
    <name evidence="3" type="ORF">Lwor_0437</name>
</gene>
<dbReference type="RefSeq" id="WP_058492269.1">
    <property type="nucleotide sequence ID" value="NZ_CBCRUR010000005.1"/>
</dbReference>
<dbReference type="PANTHER" id="PTHR43798:SF31">
    <property type="entry name" value="AB HYDROLASE SUPERFAMILY PROTEIN YCLE"/>
    <property type="match status" value="1"/>
</dbReference>
<accession>A0A0W1AJZ7</accession>
<dbReference type="PRINTS" id="PR00111">
    <property type="entry name" value="ABHYDROLASE"/>
</dbReference>
<dbReference type="InterPro" id="IPR029058">
    <property type="entry name" value="AB_hydrolase_fold"/>
</dbReference>
<keyword evidence="1" id="KW-0378">Hydrolase</keyword>
<dbReference type="GO" id="GO:0016787">
    <property type="term" value="F:hydrolase activity"/>
    <property type="evidence" value="ECO:0007669"/>
    <property type="project" value="UniProtKB-KW"/>
</dbReference>
<keyword evidence="4" id="KW-1185">Reference proteome</keyword>
<sequence>MNKIERDGFSLNYKIEGQGIPIIVIGSHLYYPRTFSEALREKVQLICMDHRGFGSTSRSVTNEDFSLSKLIEDIEALRKHLGLETMALLGHSGHGYIALEYAKYYPQRVSHLILLAMSPCAGAENFTAANRYFEESVCPLRKQLLNDSYPTLEEAILANPRRAFIIRMLVFAPMIWYQPDYDATWLWEGVEVIPEMFEHVWMRVFPELDITKQSDKLQCPIFLGLGRYDYWNPPYLWEPMRFYFKQLTIRVFERSGHTPQLEEPVLFDETLLTWLKQKEI</sequence>
<evidence type="ECO:0000313" key="4">
    <source>
        <dbReference type="Proteomes" id="UP000054662"/>
    </source>
</evidence>
<dbReference type="AlphaFoldDB" id="A0A0W1AJZ7"/>
<dbReference type="Gene3D" id="3.40.50.1820">
    <property type="entry name" value="alpha/beta hydrolase"/>
    <property type="match status" value="1"/>
</dbReference>
<dbReference type="Pfam" id="PF00561">
    <property type="entry name" value="Abhydrolase_1"/>
    <property type="match status" value="1"/>
</dbReference>
<evidence type="ECO:0000256" key="1">
    <source>
        <dbReference type="ARBA" id="ARBA00022801"/>
    </source>
</evidence>
<dbReference type="GO" id="GO:0016020">
    <property type="term" value="C:membrane"/>
    <property type="evidence" value="ECO:0007669"/>
    <property type="project" value="TreeGrafter"/>
</dbReference>
<evidence type="ECO:0000313" key="3">
    <source>
        <dbReference type="EMBL" id="KTD81655.1"/>
    </source>
</evidence>
<dbReference type="InterPro" id="IPR050266">
    <property type="entry name" value="AB_hydrolase_sf"/>
</dbReference>
<dbReference type="PANTHER" id="PTHR43798">
    <property type="entry name" value="MONOACYLGLYCEROL LIPASE"/>
    <property type="match status" value="1"/>
</dbReference>
<dbReference type="SUPFAM" id="SSF53474">
    <property type="entry name" value="alpha/beta-Hydrolases"/>
    <property type="match status" value="1"/>
</dbReference>
<evidence type="ECO:0000259" key="2">
    <source>
        <dbReference type="Pfam" id="PF00561"/>
    </source>
</evidence>
<dbReference type="PATRIC" id="fig|45076.6.peg.484"/>
<dbReference type="InterPro" id="IPR000073">
    <property type="entry name" value="AB_hydrolase_1"/>
</dbReference>
<name>A0A0W1AJZ7_9GAMM</name>
<reference evidence="3 4" key="1">
    <citation type="submission" date="2015-11" db="EMBL/GenBank/DDBJ databases">
        <title>Genomic analysis of 38 Legionella species identifies large and diverse effector repertoires.</title>
        <authorList>
            <person name="Burstein D."/>
            <person name="Amaro F."/>
            <person name="Zusman T."/>
            <person name="Lifshitz Z."/>
            <person name="Cohen O."/>
            <person name="Gilbert J.A."/>
            <person name="Pupko T."/>
            <person name="Shuman H.A."/>
            <person name="Segal G."/>
        </authorList>
    </citation>
    <scope>NUCLEOTIDE SEQUENCE [LARGE SCALE GENOMIC DNA]</scope>
    <source>
        <strain evidence="3 4">ATCC 49508</strain>
    </source>
</reference>
<dbReference type="Proteomes" id="UP000054662">
    <property type="component" value="Unassembled WGS sequence"/>
</dbReference>
<proteinExistence type="predicted"/>
<dbReference type="OrthoDB" id="7057597at2"/>
<organism evidence="3 4">
    <name type="scientific">Legionella worsleiensis</name>
    <dbReference type="NCBI Taxonomy" id="45076"/>
    <lineage>
        <taxon>Bacteria</taxon>
        <taxon>Pseudomonadati</taxon>
        <taxon>Pseudomonadota</taxon>
        <taxon>Gammaproteobacteria</taxon>
        <taxon>Legionellales</taxon>
        <taxon>Legionellaceae</taxon>
        <taxon>Legionella</taxon>
    </lineage>
</organism>
<comment type="caution">
    <text evidence="3">The sequence shown here is derived from an EMBL/GenBank/DDBJ whole genome shotgun (WGS) entry which is preliminary data.</text>
</comment>
<feature type="domain" description="AB hydrolase-1" evidence="2">
    <location>
        <begin position="27"/>
        <end position="264"/>
    </location>
</feature>
<dbReference type="STRING" id="45076.Lwor_0437"/>
<dbReference type="EMBL" id="LNZC01000003">
    <property type="protein sequence ID" value="KTD81655.1"/>
    <property type="molecule type" value="Genomic_DNA"/>
</dbReference>
<protein>
    <submittedName>
        <fullName evidence="3">Lipolytic enzyme</fullName>
    </submittedName>
</protein>